<comment type="caution">
    <text evidence="6">The sequence shown here is derived from an EMBL/GenBank/DDBJ whole genome shotgun (WGS) entry which is preliminary data.</text>
</comment>
<dbReference type="InterPro" id="IPR036028">
    <property type="entry name" value="SH3-like_dom_sf"/>
</dbReference>
<feature type="region of interest" description="Disordered" evidence="3">
    <location>
        <begin position="372"/>
        <end position="539"/>
    </location>
</feature>
<feature type="compositionally biased region" description="Polar residues" evidence="3">
    <location>
        <begin position="384"/>
        <end position="410"/>
    </location>
</feature>
<dbReference type="PROSITE" id="PS50002">
    <property type="entry name" value="SH3"/>
    <property type="match status" value="1"/>
</dbReference>
<dbReference type="InterPro" id="IPR001660">
    <property type="entry name" value="SAM"/>
</dbReference>
<dbReference type="CDD" id="cd09535">
    <property type="entry name" value="SAM_BOI-like_fungal"/>
    <property type="match status" value="1"/>
</dbReference>
<dbReference type="Gene3D" id="2.30.30.40">
    <property type="entry name" value="SH3 Domains"/>
    <property type="match status" value="1"/>
</dbReference>
<feature type="compositionally biased region" description="Polar residues" evidence="3">
    <location>
        <begin position="322"/>
        <end position="337"/>
    </location>
</feature>
<evidence type="ECO:0000259" key="4">
    <source>
        <dbReference type="PROSITE" id="PS50002"/>
    </source>
</evidence>
<feature type="compositionally biased region" description="Basic and acidic residues" evidence="3">
    <location>
        <begin position="700"/>
        <end position="710"/>
    </location>
</feature>
<evidence type="ECO:0000256" key="3">
    <source>
        <dbReference type="SAM" id="MobiDB-lite"/>
    </source>
</evidence>
<feature type="compositionally biased region" description="Polar residues" evidence="3">
    <location>
        <begin position="664"/>
        <end position="683"/>
    </location>
</feature>
<dbReference type="InterPro" id="IPR013761">
    <property type="entry name" value="SAM/pointed_sf"/>
</dbReference>
<dbReference type="PANTHER" id="PTHR45827">
    <property type="entry name" value="SORTING NEXIN"/>
    <property type="match status" value="1"/>
</dbReference>
<protein>
    <submittedName>
        <fullName evidence="6">Polar growth protein</fullName>
    </submittedName>
</protein>
<dbReference type="Pfam" id="PF00018">
    <property type="entry name" value="SH3_1"/>
    <property type="match status" value="1"/>
</dbReference>
<name>A0A5B0RJ18_PUCGR</name>
<organism evidence="6 7">
    <name type="scientific">Puccinia graminis f. sp. tritici</name>
    <dbReference type="NCBI Taxonomy" id="56615"/>
    <lineage>
        <taxon>Eukaryota</taxon>
        <taxon>Fungi</taxon>
        <taxon>Dikarya</taxon>
        <taxon>Basidiomycota</taxon>
        <taxon>Pucciniomycotina</taxon>
        <taxon>Pucciniomycetes</taxon>
        <taxon>Pucciniales</taxon>
        <taxon>Pucciniaceae</taxon>
        <taxon>Puccinia</taxon>
    </lineage>
</organism>
<dbReference type="GO" id="GO:0006897">
    <property type="term" value="P:endocytosis"/>
    <property type="evidence" value="ECO:0007669"/>
    <property type="project" value="TreeGrafter"/>
</dbReference>
<feature type="domain" description="SH3" evidence="4">
    <location>
        <begin position="8"/>
        <end position="71"/>
    </location>
</feature>
<feature type="compositionally biased region" description="Basic residues" evidence="3">
    <location>
        <begin position="842"/>
        <end position="852"/>
    </location>
</feature>
<gene>
    <name evidence="6" type="primary">BOI2_2</name>
    <name evidence="6" type="ORF">PGTUg99_000333</name>
</gene>
<feature type="region of interest" description="Disordered" evidence="3">
    <location>
        <begin position="104"/>
        <end position="179"/>
    </location>
</feature>
<evidence type="ECO:0000313" key="6">
    <source>
        <dbReference type="EMBL" id="KAA1124965.1"/>
    </source>
</evidence>
<feature type="compositionally biased region" description="Polar residues" evidence="3">
    <location>
        <begin position="773"/>
        <end position="794"/>
    </location>
</feature>
<dbReference type="SMART" id="SM00454">
    <property type="entry name" value="SAM"/>
    <property type="match status" value="1"/>
</dbReference>
<accession>A0A5B0RJ18</accession>
<dbReference type="Proteomes" id="UP000325313">
    <property type="component" value="Unassembled WGS sequence"/>
</dbReference>
<dbReference type="CDD" id="cd00174">
    <property type="entry name" value="SH3"/>
    <property type="match status" value="1"/>
</dbReference>
<dbReference type="InterPro" id="IPR001452">
    <property type="entry name" value="SH3_domain"/>
</dbReference>
<feature type="compositionally biased region" description="Polar residues" evidence="3">
    <location>
        <begin position="727"/>
        <end position="766"/>
    </location>
</feature>
<dbReference type="AlphaFoldDB" id="A0A5B0RJ18"/>
<feature type="compositionally biased region" description="Low complexity" evidence="3">
    <location>
        <begin position="512"/>
        <end position="524"/>
    </location>
</feature>
<feature type="compositionally biased region" description="Acidic residues" evidence="3">
    <location>
        <begin position="214"/>
        <end position="232"/>
    </location>
</feature>
<dbReference type="PRINTS" id="PR00452">
    <property type="entry name" value="SH3DOMAIN"/>
</dbReference>
<feature type="region of interest" description="Disordered" evidence="3">
    <location>
        <begin position="212"/>
        <end position="340"/>
    </location>
</feature>
<evidence type="ECO:0000256" key="2">
    <source>
        <dbReference type="PROSITE-ProRule" id="PRU00192"/>
    </source>
</evidence>
<sequence length="984" mass="106973">MPKPEQPKLVTIVYAIHDFQAENPDELSFSAGEAIEVTEKDDLYGDGWWQGRNTKGQFGLFPQAYTLPAASVVPTGSSPSSSKPTPQLTMHETLFEVQNAIDQLHHPSPSTTSLPPPSPLSPDSTNHSTQSTKTPTNTDQHSDEADEDRESTQLNLHSNPAKARAILAQKAQADSQHSHSIVIERLKSASNQIYPNHRTSLNSLVSVPGIGDIELSEESGSEDDDDDDDDDDPKPTAHPSTTRSRSSTIAAGTDRTTNKSNSSLQQRPTSPTHPSAPKLTSQLSSDSSRPTAFKPGPFSAAAIALGLTGSPKEKDKDKHSSFQKGHQPQKPSSSSILSDMGLDLRDHFNLASAPVASTLRMSRESSQFNNLPTFSDLNLRAPNSAPSDGTLRSVSAAPTSVITSTASDDQPPSPQEHLSETIAVPTRNSLATRSQENLQTTRSNSHQRQTSAYSTGSGIFSQQQLSQLPNPSQPIIQDTKTSVSTADSSSAKGSRSRSSSRVEQFVSIEDQPTSPATSTFPSSTGARQGDGSLSSSQSRSNKPFAFGSFSSAFPDQWTVTEVSEWAKVKGLDEFTVGKFIEHEITGDVLLELDVNALKEIDLTAFGRRVRVIKAIEELKKNVLHQKQSQPSPLSPLSDGIHLTSSSIDSSLQPSPLSNPRKEFANNQAVRLSTSAKQDHSTFPYQKAYHPPAELSDREEELAHQSSRDSTSRASAMQSHSKRPSDASGFSSYRPQENENSNSSRDDLMTSSKKSLSSGYKRTSSPSGRPRQATFGNNDGIQTNHQRNQSKATNDSSRRSRASSWAPVTETQENSLADTDKAPAVLDEPIVFGSPDPNVDVRKAKKVKKKKLGIQKPPGTASSAKNKKNSLESPDRPSRQSRHSRQITRPSNDEISYSFLGNLRVRQATAKAWLSISVEGDPRPSSSFGESFLDEWPTRPLVIPLRTEKVQGQSQHQIQHLSPLAETKKSISSPIPLDNERRWTI</sequence>
<reference evidence="6 7" key="1">
    <citation type="submission" date="2019-05" db="EMBL/GenBank/DDBJ databases">
        <title>Emergence of the Ug99 lineage of the wheat stem rust pathogen through somatic hybridization.</title>
        <authorList>
            <person name="Li F."/>
            <person name="Upadhyaya N.M."/>
            <person name="Sperschneider J."/>
            <person name="Matny O."/>
            <person name="Nguyen-Phuc H."/>
            <person name="Mago R."/>
            <person name="Raley C."/>
            <person name="Miller M.E."/>
            <person name="Silverstein K.A.T."/>
            <person name="Henningsen E."/>
            <person name="Hirsch C.D."/>
            <person name="Visser B."/>
            <person name="Pretorius Z.A."/>
            <person name="Steffenson B.J."/>
            <person name="Schwessinger B."/>
            <person name="Dodds P.N."/>
            <person name="Figueroa M."/>
        </authorList>
    </citation>
    <scope>NUCLEOTIDE SEQUENCE [LARGE SCALE GENOMIC DNA]</scope>
    <source>
        <strain evidence="6 7">Ug99</strain>
    </source>
</reference>
<dbReference type="GO" id="GO:0031410">
    <property type="term" value="C:cytoplasmic vesicle"/>
    <property type="evidence" value="ECO:0007669"/>
    <property type="project" value="TreeGrafter"/>
</dbReference>
<feature type="compositionally biased region" description="Low complexity" evidence="3">
    <location>
        <begin position="644"/>
        <end position="657"/>
    </location>
</feature>
<evidence type="ECO:0000259" key="5">
    <source>
        <dbReference type="PROSITE" id="PS50105"/>
    </source>
</evidence>
<feature type="region of interest" description="Disordered" evidence="3">
    <location>
        <begin position="953"/>
        <end position="984"/>
    </location>
</feature>
<feature type="compositionally biased region" description="Polar residues" evidence="3">
    <location>
        <begin position="254"/>
        <end position="290"/>
    </location>
</feature>
<feature type="compositionally biased region" description="Basic and acidic residues" evidence="3">
    <location>
        <begin position="311"/>
        <end position="320"/>
    </location>
</feature>
<evidence type="ECO:0000313" key="7">
    <source>
        <dbReference type="Proteomes" id="UP000325313"/>
    </source>
</evidence>
<dbReference type="Pfam" id="PF07647">
    <property type="entry name" value="SAM_2"/>
    <property type="match status" value="1"/>
</dbReference>
<keyword evidence="1 2" id="KW-0728">SH3 domain</keyword>
<dbReference type="SUPFAM" id="SSF47769">
    <property type="entry name" value="SAM/Pointed domain"/>
    <property type="match status" value="1"/>
</dbReference>
<evidence type="ECO:0000256" key="1">
    <source>
        <dbReference type="ARBA" id="ARBA00022443"/>
    </source>
</evidence>
<feature type="domain" description="SAM" evidence="5">
    <location>
        <begin position="557"/>
        <end position="621"/>
    </location>
</feature>
<proteinExistence type="predicted"/>
<feature type="compositionally biased region" description="Polar residues" evidence="3">
    <location>
        <begin position="123"/>
        <end position="139"/>
    </location>
</feature>
<dbReference type="SMART" id="SM00326">
    <property type="entry name" value="SH3"/>
    <property type="match status" value="1"/>
</dbReference>
<dbReference type="GO" id="GO:0097320">
    <property type="term" value="P:plasma membrane tubulation"/>
    <property type="evidence" value="ECO:0007669"/>
    <property type="project" value="TreeGrafter"/>
</dbReference>
<feature type="compositionally biased region" description="Low complexity" evidence="3">
    <location>
        <begin position="461"/>
        <end position="502"/>
    </location>
</feature>
<feature type="compositionally biased region" description="Polar residues" evidence="3">
    <location>
        <begin position="426"/>
        <end position="460"/>
    </location>
</feature>
<dbReference type="GO" id="GO:0005886">
    <property type="term" value="C:plasma membrane"/>
    <property type="evidence" value="ECO:0007669"/>
    <property type="project" value="TreeGrafter"/>
</dbReference>
<dbReference type="SUPFAM" id="SSF50044">
    <property type="entry name" value="SH3-domain"/>
    <property type="match status" value="1"/>
</dbReference>
<feature type="compositionally biased region" description="Basic and acidic residues" evidence="3">
    <location>
        <begin position="868"/>
        <end position="877"/>
    </location>
</feature>
<dbReference type="EMBL" id="VDEP01000196">
    <property type="protein sequence ID" value="KAA1124965.1"/>
    <property type="molecule type" value="Genomic_DNA"/>
</dbReference>
<dbReference type="PANTHER" id="PTHR45827:SF1">
    <property type="entry name" value="SORTING NEXIN"/>
    <property type="match status" value="1"/>
</dbReference>
<dbReference type="GO" id="GO:0035091">
    <property type="term" value="F:phosphatidylinositol binding"/>
    <property type="evidence" value="ECO:0007669"/>
    <property type="project" value="TreeGrafter"/>
</dbReference>
<dbReference type="PROSITE" id="PS50105">
    <property type="entry name" value="SAM_DOMAIN"/>
    <property type="match status" value="1"/>
</dbReference>
<feature type="compositionally biased region" description="Low complexity" evidence="3">
    <location>
        <begin position="624"/>
        <end position="637"/>
    </location>
</feature>
<feature type="region of interest" description="Disordered" evidence="3">
    <location>
        <begin position="623"/>
        <end position="892"/>
    </location>
</feature>
<dbReference type="GO" id="GO:0016197">
    <property type="term" value="P:endosomal transport"/>
    <property type="evidence" value="ECO:0007669"/>
    <property type="project" value="TreeGrafter"/>
</dbReference>
<dbReference type="Gene3D" id="1.10.150.50">
    <property type="entry name" value="Transcription Factor, Ets-1"/>
    <property type="match status" value="1"/>
</dbReference>